<feature type="domain" description="Polymerase/histidinol phosphatase N-terminal" evidence="1">
    <location>
        <begin position="5"/>
        <end position="91"/>
    </location>
</feature>
<dbReference type="Proteomes" id="UP000255101">
    <property type="component" value="Unassembled WGS sequence"/>
</dbReference>
<dbReference type="RefSeq" id="WP_002842597.1">
    <property type="nucleotide sequence ID" value="NZ_CAMPYD010000030.1"/>
</dbReference>
<protein>
    <submittedName>
        <fullName evidence="3">DNA polymerase/3'-5' exonuclease PolX</fullName>
    </submittedName>
    <submittedName>
        <fullName evidence="2">Histidinol phosphate phosphatase HisJ family protein</fullName>
    </submittedName>
</protein>
<dbReference type="InterPro" id="IPR003141">
    <property type="entry name" value="Pol/His_phosphatase_N"/>
</dbReference>
<dbReference type="EMBL" id="UGTB01000004">
    <property type="protein sequence ID" value="SUB60468.1"/>
    <property type="molecule type" value="Genomic_DNA"/>
</dbReference>
<dbReference type="GO" id="GO:0008270">
    <property type="term" value="F:zinc ion binding"/>
    <property type="evidence" value="ECO:0007669"/>
    <property type="project" value="TreeGrafter"/>
</dbReference>
<dbReference type="EMBL" id="LSQZ01000049">
    <property type="protein sequence ID" value="KXI12460.1"/>
    <property type="molecule type" value="Genomic_DNA"/>
</dbReference>
<evidence type="ECO:0000259" key="1">
    <source>
        <dbReference type="SMART" id="SM00481"/>
    </source>
</evidence>
<reference evidence="3 5" key="2">
    <citation type="submission" date="2018-06" db="EMBL/GenBank/DDBJ databases">
        <authorList>
            <consortium name="Pathogen Informatics"/>
            <person name="Doyle S."/>
        </authorList>
    </citation>
    <scope>NUCLEOTIDE SEQUENCE [LARGE SCALE GENOMIC DNA]</scope>
    <source>
        <strain evidence="3 5">NCTC11460</strain>
    </source>
</reference>
<dbReference type="Pfam" id="PF02811">
    <property type="entry name" value="PHP"/>
    <property type="match status" value="1"/>
</dbReference>
<dbReference type="PANTHER" id="PTHR36928:SF1">
    <property type="entry name" value="PHOSPHATASE YCDX-RELATED"/>
    <property type="match status" value="1"/>
</dbReference>
<name>A0A135YSX1_9FIRM</name>
<dbReference type="STRING" id="1261.HMPREF3195_01064"/>
<keyword evidence="3" id="KW-0378">Hydrolase</keyword>
<dbReference type="InterPro" id="IPR004013">
    <property type="entry name" value="PHP_dom"/>
</dbReference>
<dbReference type="GO" id="GO:0005829">
    <property type="term" value="C:cytosol"/>
    <property type="evidence" value="ECO:0007669"/>
    <property type="project" value="TreeGrafter"/>
</dbReference>
<gene>
    <name evidence="3" type="primary">polX</name>
    <name evidence="2" type="ORF">HMPREF3195_01064</name>
    <name evidence="3" type="ORF">NCTC11460_00373</name>
</gene>
<dbReference type="InterPro" id="IPR050243">
    <property type="entry name" value="PHP_phosphatase"/>
</dbReference>
<dbReference type="GO" id="GO:0042578">
    <property type="term" value="F:phosphoric ester hydrolase activity"/>
    <property type="evidence" value="ECO:0007669"/>
    <property type="project" value="TreeGrafter"/>
</dbReference>
<dbReference type="SMART" id="SM00481">
    <property type="entry name" value="POLIIIAc"/>
    <property type="match status" value="1"/>
</dbReference>
<keyword evidence="3" id="KW-0540">Nuclease</keyword>
<dbReference type="SUPFAM" id="SSF89550">
    <property type="entry name" value="PHP domain-like"/>
    <property type="match status" value="1"/>
</dbReference>
<dbReference type="Proteomes" id="UP000070326">
    <property type="component" value="Unassembled WGS sequence"/>
</dbReference>
<dbReference type="GeneID" id="79841882"/>
<evidence type="ECO:0000313" key="4">
    <source>
        <dbReference type="Proteomes" id="UP000070326"/>
    </source>
</evidence>
<evidence type="ECO:0000313" key="2">
    <source>
        <dbReference type="EMBL" id="KXI12460.1"/>
    </source>
</evidence>
<evidence type="ECO:0000313" key="5">
    <source>
        <dbReference type="Proteomes" id="UP000255101"/>
    </source>
</evidence>
<dbReference type="GO" id="GO:0004527">
    <property type="term" value="F:exonuclease activity"/>
    <property type="evidence" value="ECO:0007669"/>
    <property type="project" value="UniProtKB-KW"/>
</dbReference>
<dbReference type="PANTHER" id="PTHR36928">
    <property type="entry name" value="PHOSPHATASE YCDX-RELATED"/>
    <property type="match status" value="1"/>
</dbReference>
<accession>A0A135YSX1</accession>
<dbReference type="eggNOG" id="COG1387">
    <property type="taxonomic scope" value="Bacteria"/>
</dbReference>
<sequence>MKILGDYHTHTRYSCGNNENRLHAKGTIEENVKAAIAKGIKTIGISEHGFRHNFYGLSKENALKERAEIDRLNEKYPEINILMGMECNILDDKGRIDMDPDLIHIFDYMLAGYHYGSKPTSFKNLLHHADNLLTNGFFSKEYNTRSVINAMKKNNLLYISHPGDKGRIDIERVAKVAVETGTGLEINGYHDRLSADMIRQIKDMDVKFYIGSDAHAPDTVGRFDLAMQIVKEAGINEDRIENIEK</sequence>
<keyword evidence="3" id="KW-0269">Exonuclease</keyword>
<proteinExistence type="predicted"/>
<dbReference type="PATRIC" id="fig|1261.3.peg.574"/>
<dbReference type="InterPro" id="IPR016195">
    <property type="entry name" value="Pol/histidinol_Pase-like"/>
</dbReference>
<dbReference type="Gene3D" id="3.20.20.140">
    <property type="entry name" value="Metal-dependent hydrolases"/>
    <property type="match status" value="1"/>
</dbReference>
<evidence type="ECO:0000313" key="3">
    <source>
        <dbReference type="EMBL" id="SUB60468.1"/>
    </source>
</evidence>
<organism evidence="2 4">
    <name type="scientific">Peptostreptococcus anaerobius</name>
    <dbReference type="NCBI Taxonomy" id="1261"/>
    <lineage>
        <taxon>Bacteria</taxon>
        <taxon>Bacillati</taxon>
        <taxon>Bacillota</taxon>
        <taxon>Clostridia</taxon>
        <taxon>Peptostreptococcales</taxon>
        <taxon>Peptostreptococcaceae</taxon>
        <taxon>Peptostreptococcus</taxon>
    </lineage>
</organism>
<dbReference type="AlphaFoldDB" id="A0A135YSX1"/>
<reference evidence="2 4" key="1">
    <citation type="submission" date="2016-02" db="EMBL/GenBank/DDBJ databases">
        <authorList>
            <person name="Wen L."/>
            <person name="He K."/>
            <person name="Yang H."/>
        </authorList>
    </citation>
    <scope>NUCLEOTIDE SEQUENCE [LARGE SCALE GENOMIC DNA]</scope>
    <source>
        <strain evidence="2 4">MJR8628A</strain>
    </source>
</reference>